<reference evidence="2" key="1">
    <citation type="submission" date="2021-10" db="EMBL/GenBank/DDBJ databases">
        <title>Marinomonas pontica sp. nov., isolated from the Black Sea.</title>
        <authorList>
            <person name="Zhao L.-H."/>
            <person name="Xue J.-H."/>
        </authorList>
    </citation>
    <scope>NUCLEOTIDE SEQUENCE</scope>
    <source>
        <strain evidence="2">E8</strain>
    </source>
</reference>
<dbReference type="SUPFAM" id="SSF51182">
    <property type="entry name" value="RmlC-like cupins"/>
    <property type="match status" value="2"/>
</dbReference>
<dbReference type="RefSeq" id="WP_226755229.1">
    <property type="nucleotide sequence ID" value="NZ_JAJATW010000026.1"/>
</dbReference>
<dbReference type="InterPro" id="IPR011051">
    <property type="entry name" value="RmlC_Cupin_sf"/>
</dbReference>
<dbReference type="Gene3D" id="2.60.120.10">
    <property type="entry name" value="Jelly Rolls"/>
    <property type="match status" value="1"/>
</dbReference>
<dbReference type="EMBL" id="JAJATW010000026">
    <property type="protein sequence ID" value="MCB5162883.1"/>
    <property type="molecule type" value="Genomic_DNA"/>
</dbReference>
<dbReference type="Pfam" id="PF12973">
    <property type="entry name" value="Cupin_7"/>
    <property type="match status" value="1"/>
</dbReference>
<evidence type="ECO:0000313" key="3">
    <source>
        <dbReference type="Proteomes" id="UP001139095"/>
    </source>
</evidence>
<name>A0A9X1LFC5_9GAMM</name>
<gene>
    <name evidence="2" type="ORF">LG368_13375</name>
</gene>
<dbReference type="AlphaFoldDB" id="A0A9X1LFC5"/>
<dbReference type="Proteomes" id="UP001139095">
    <property type="component" value="Unassembled WGS sequence"/>
</dbReference>
<evidence type="ECO:0000313" key="2">
    <source>
        <dbReference type="EMBL" id="MCB5162883.1"/>
    </source>
</evidence>
<feature type="domain" description="ChrR-like cupin" evidence="1">
    <location>
        <begin position="10"/>
        <end position="110"/>
    </location>
</feature>
<keyword evidence="3" id="KW-1185">Reference proteome</keyword>
<dbReference type="CDD" id="cd20303">
    <property type="entry name" value="cupin_ChrR_1"/>
    <property type="match status" value="1"/>
</dbReference>
<protein>
    <submittedName>
        <fullName evidence="2">Cupin domain-containing protein</fullName>
    </submittedName>
</protein>
<dbReference type="InterPro" id="IPR025979">
    <property type="entry name" value="ChrR-like_cupin_dom"/>
</dbReference>
<proteinExistence type="predicted"/>
<sequence length="212" mass="24034">MLNMNFTVPVMIDTTAQEWQPSPMAGVLRKPLAREEKERGHATSVVCYHPGSSFRSHQHPLGEEILVLEGVFSDENGSYPAGSYFRNPPGSAHAPYSDEGCLLLVKLHQFQADDCHQVMIKSPPIWFSEHAESFPLYRFGQEQVWLVRNQEGENTLPLFDNNVPVEIFVISGHATYAGTTLSIGTWMREPSFDRHQWQSSADCLFWLKVGHF</sequence>
<evidence type="ECO:0000259" key="1">
    <source>
        <dbReference type="Pfam" id="PF12973"/>
    </source>
</evidence>
<organism evidence="2 3">
    <name type="scientific">Marinomonas algarum</name>
    <dbReference type="NCBI Taxonomy" id="2883105"/>
    <lineage>
        <taxon>Bacteria</taxon>
        <taxon>Pseudomonadati</taxon>
        <taxon>Pseudomonadota</taxon>
        <taxon>Gammaproteobacteria</taxon>
        <taxon>Oceanospirillales</taxon>
        <taxon>Oceanospirillaceae</taxon>
        <taxon>Marinomonas</taxon>
    </lineage>
</organism>
<comment type="caution">
    <text evidence="2">The sequence shown here is derived from an EMBL/GenBank/DDBJ whole genome shotgun (WGS) entry which is preliminary data.</text>
</comment>
<accession>A0A9X1LFC5</accession>
<dbReference type="InterPro" id="IPR014710">
    <property type="entry name" value="RmlC-like_jellyroll"/>
</dbReference>